<accession>A0ABY9MP91</accession>
<evidence type="ECO:0000313" key="2">
    <source>
        <dbReference type="Proteomes" id="UP001236657"/>
    </source>
</evidence>
<reference evidence="1 2" key="1">
    <citation type="submission" date="2023-08" db="EMBL/GenBank/DDBJ databases">
        <title>New molecular markers tilS and rpoB for phylogenetic and monitoring studies of the genus Thiothrix biodiversity.</title>
        <authorList>
            <person name="Ravin N.V."/>
            <person name="Smolyakov D."/>
            <person name="Markov N.D."/>
            <person name="Beletsky A.V."/>
            <person name="Mardanov A.V."/>
            <person name="Rudenko T.S."/>
            <person name="Grabovich M.Y."/>
        </authorList>
    </citation>
    <scope>NUCLEOTIDE SEQUENCE [LARGE SCALE GENOMIC DNA]</scope>
    <source>
        <strain evidence="1 2">MK1</strain>
    </source>
</reference>
<keyword evidence="2" id="KW-1185">Reference proteome</keyword>
<sequence>MSLKTETIKHDNKLSLLFRQGVRSRRACGCAPEMPREERMQRWQHRLEKLFARQVY</sequence>
<evidence type="ECO:0000313" key="1">
    <source>
        <dbReference type="EMBL" id="WML90473.1"/>
    </source>
</evidence>
<protein>
    <submittedName>
        <fullName evidence="1">Uncharacterized protein</fullName>
    </submittedName>
</protein>
<dbReference type="RefSeq" id="WP_156946723.1">
    <property type="nucleotide sequence ID" value="NZ_CP133218.1"/>
</dbReference>
<organism evidence="1 2">
    <name type="scientific">Thiothrix lacustris</name>
    <dbReference type="NCBI Taxonomy" id="525917"/>
    <lineage>
        <taxon>Bacteria</taxon>
        <taxon>Pseudomonadati</taxon>
        <taxon>Pseudomonadota</taxon>
        <taxon>Gammaproteobacteria</taxon>
        <taxon>Thiotrichales</taxon>
        <taxon>Thiotrichaceae</taxon>
        <taxon>Thiothrix</taxon>
    </lineage>
</organism>
<name>A0ABY9MP91_9GAMM</name>
<proteinExistence type="predicted"/>
<dbReference type="Proteomes" id="UP001236657">
    <property type="component" value="Chromosome"/>
</dbReference>
<gene>
    <name evidence="1" type="ORF">RCF98_16075</name>
</gene>
<dbReference type="EMBL" id="CP133218">
    <property type="protein sequence ID" value="WML90473.1"/>
    <property type="molecule type" value="Genomic_DNA"/>
</dbReference>